<sequence>MIAHFTSTSRSDVNGAISRAVDVLLADTPSRALRDRLAAPEAERDQIEAAIADVAPAVVEFHPNAAKANREKMRNLKSASPHQTGQAGGGERSDSGDC</sequence>
<keyword evidence="3" id="KW-1185">Reference proteome</keyword>
<evidence type="ECO:0000256" key="1">
    <source>
        <dbReference type="SAM" id="MobiDB-lite"/>
    </source>
</evidence>
<gene>
    <name evidence="2" type="ORF">HNR60_001405</name>
</gene>
<dbReference type="EMBL" id="JACHIH010000005">
    <property type="protein sequence ID" value="MBB5046657.1"/>
    <property type="molecule type" value="Genomic_DNA"/>
</dbReference>
<organism evidence="2 3">
    <name type="scientific">Rhodopseudomonas rhenobacensis</name>
    <dbReference type="NCBI Taxonomy" id="87461"/>
    <lineage>
        <taxon>Bacteria</taxon>
        <taxon>Pseudomonadati</taxon>
        <taxon>Pseudomonadota</taxon>
        <taxon>Alphaproteobacteria</taxon>
        <taxon>Hyphomicrobiales</taxon>
        <taxon>Nitrobacteraceae</taxon>
        <taxon>Rhodopseudomonas</taxon>
    </lineage>
</organism>
<reference evidence="2 3" key="1">
    <citation type="submission" date="2020-08" db="EMBL/GenBank/DDBJ databases">
        <title>Genomic Encyclopedia of Type Strains, Phase IV (KMG-IV): sequencing the most valuable type-strain genomes for metagenomic binning, comparative biology and taxonomic classification.</title>
        <authorList>
            <person name="Goeker M."/>
        </authorList>
    </citation>
    <scope>NUCLEOTIDE SEQUENCE [LARGE SCALE GENOMIC DNA]</scope>
    <source>
        <strain evidence="2 3">DSM 12706</strain>
    </source>
</reference>
<protein>
    <submittedName>
        <fullName evidence="2">Acetaldehyde dehydrogenase (Acetylating)</fullName>
    </submittedName>
</protein>
<comment type="caution">
    <text evidence="2">The sequence shown here is derived from an EMBL/GenBank/DDBJ whole genome shotgun (WGS) entry which is preliminary data.</text>
</comment>
<feature type="region of interest" description="Disordered" evidence="1">
    <location>
        <begin position="63"/>
        <end position="98"/>
    </location>
</feature>
<proteinExistence type="predicted"/>
<dbReference type="Proteomes" id="UP000542353">
    <property type="component" value="Unassembled WGS sequence"/>
</dbReference>
<accession>A0A7W7Z299</accession>
<evidence type="ECO:0000313" key="2">
    <source>
        <dbReference type="EMBL" id="MBB5046657.1"/>
    </source>
</evidence>
<dbReference type="RefSeq" id="WP_184255811.1">
    <property type="nucleotide sequence ID" value="NZ_JACHIH010000005.1"/>
</dbReference>
<name>A0A7W7Z299_9BRAD</name>
<evidence type="ECO:0000313" key="3">
    <source>
        <dbReference type="Proteomes" id="UP000542353"/>
    </source>
</evidence>
<dbReference type="AlphaFoldDB" id="A0A7W7Z299"/>